<evidence type="ECO:0000259" key="1">
    <source>
        <dbReference type="SMART" id="SM00256"/>
    </source>
</evidence>
<feature type="domain" description="F-box" evidence="1">
    <location>
        <begin position="425"/>
        <end position="466"/>
    </location>
</feature>
<dbReference type="SMART" id="SM00256">
    <property type="entry name" value="FBOX"/>
    <property type="match status" value="1"/>
</dbReference>
<dbReference type="AlphaFoldDB" id="A0A0D9Z875"/>
<dbReference type="Pfam" id="PF12937">
    <property type="entry name" value="F-box-like"/>
    <property type="match status" value="1"/>
</dbReference>
<dbReference type="PANTHER" id="PTHR33207">
    <property type="entry name" value="F-BOX DOMAIN CONTAINING PROTEIN-RELATED"/>
    <property type="match status" value="1"/>
</dbReference>
<proteinExistence type="predicted"/>
<evidence type="ECO:0000313" key="2">
    <source>
        <dbReference type="EnsemblPlants" id="OGLUM03G20300.1"/>
    </source>
</evidence>
<dbReference type="SUPFAM" id="SSF81383">
    <property type="entry name" value="F-box domain"/>
    <property type="match status" value="1"/>
</dbReference>
<keyword evidence="3" id="KW-1185">Reference proteome</keyword>
<dbReference type="HOGENOM" id="CLU_014645_0_0_1"/>
<organism evidence="2">
    <name type="scientific">Oryza glumipatula</name>
    <dbReference type="NCBI Taxonomy" id="40148"/>
    <lineage>
        <taxon>Eukaryota</taxon>
        <taxon>Viridiplantae</taxon>
        <taxon>Streptophyta</taxon>
        <taxon>Embryophyta</taxon>
        <taxon>Tracheophyta</taxon>
        <taxon>Spermatophyta</taxon>
        <taxon>Magnoliopsida</taxon>
        <taxon>Liliopsida</taxon>
        <taxon>Poales</taxon>
        <taxon>Poaceae</taxon>
        <taxon>BOP clade</taxon>
        <taxon>Oryzoideae</taxon>
        <taxon>Oryzeae</taxon>
        <taxon>Oryzinae</taxon>
        <taxon>Oryza</taxon>
    </lineage>
</organism>
<protein>
    <recommendedName>
        <fullName evidence="1">F-box domain-containing protein</fullName>
    </recommendedName>
</protein>
<dbReference type="EnsemblPlants" id="OGLUM03G20300.1">
    <property type="protein sequence ID" value="OGLUM03G20300.1"/>
    <property type="gene ID" value="OGLUM03G20300"/>
</dbReference>
<reference evidence="2" key="2">
    <citation type="submission" date="2018-05" db="EMBL/GenBank/DDBJ databases">
        <title>OgluRS3 (Oryza glumaepatula Reference Sequence Version 3).</title>
        <authorList>
            <person name="Zhang J."/>
            <person name="Kudrna D."/>
            <person name="Lee S."/>
            <person name="Talag J."/>
            <person name="Welchert J."/>
            <person name="Wing R.A."/>
        </authorList>
    </citation>
    <scope>NUCLEOTIDE SEQUENCE [LARGE SCALE GENOMIC DNA]</scope>
</reference>
<dbReference type="InterPro" id="IPR036047">
    <property type="entry name" value="F-box-like_dom_sf"/>
</dbReference>
<name>A0A0D9Z875_9ORYZ</name>
<dbReference type="Gramene" id="OGLUM03G20300.1">
    <property type="protein sequence ID" value="OGLUM03G20300.1"/>
    <property type="gene ID" value="OGLUM03G20300"/>
</dbReference>
<evidence type="ECO:0000313" key="3">
    <source>
        <dbReference type="Proteomes" id="UP000026961"/>
    </source>
</evidence>
<dbReference type="Proteomes" id="UP000026961">
    <property type="component" value="Chromosome 3"/>
</dbReference>
<reference evidence="2" key="1">
    <citation type="submission" date="2015-04" db="UniProtKB">
        <authorList>
            <consortium name="EnsemblPlants"/>
        </authorList>
    </citation>
    <scope>IDENTIFICATION</scope>
</reference>
<dbReference type="InterPro" id="IPR001810">
    <property type="entry name" value="F-box_dom"/>
</dbReference>
<accession>A0A0D9Z875</accession>
<sequence>MELLCDDLLDSILLRLDSPVCLIRRLRLQAMAPRRRRRRRRRLPPPHCSLHRPTVYGHYSTGHEDSIEARPVPFFLPSLPASVSTGHDFLRSYREILDSCGTLLLLRRLNFTYKGITVYEPLTRRCRVIDDPPAPWNGKQYRDWGAYLLGGADGVTMSSFRVVCTFYDLREHVARVAVLSISGHNGGGGGWRYRTVEEGERLHQGNFVGRVGGSIYWVTSAGRVHVLDGATMEMSSFAFPDMGISSLHRDAAQMGHHSRALRVVDCGGGAARIVCLAGRNVEATRARGGDEWAPEKSVRLPEDTRVLVPEDRPGFYYPFVSGKATIVAAGAGFVVLAPTLFCQLLFRMDLETEVVTLEAMGGIYNAGLQFPVELPWPPAIRKSVQLPLDIDQTAVHAGMVLISGEVAVDKPAMDDDDHSDFLDLVCDDLLELILLRLDSSTTLARAASVCKRWRRVIACDAFLRRVRPLHPPTIAGHYCTGRRTSFHCEGPAAFVPSPSLSARGRSLFSPEEFIPSDMRVIDSCGGLLLLGWRDTFRRIAVCEPAARLWRRLRPAAVPEVASSRLLDAHLLPGDDGAAATGATNFKVVYTFQRRRDDDDACHSGVLMVTSVNGDSSSWSSTTLDERLDHRNFVGRAGGSLYWLTGDGAVHVLDGGTSEVTTHAFPDTEMWDCFLRREMDPGRRTYHDTGVRVVDGGGAATMVCVAGHSLEVLAKPRDGGGGWAPVKSVRLPQATRHLRLEFNSRPVLIVAAAAGFVVFTPHGDSKLLFRVDLETEQVVQLEPGVHGAAPQFTCELPWPPPLHACISLLPDLYLLDPSDLDPIVERRGELESRIEVLRRGRGVGKELKIQGRSGDSSIRVIGRVGEEIGVVEGIDVLPELNVFALLQRVRARYPLASYPDGMVFEEKEFGVPPVTEKTRRSPELKRRAGARITKHIRWLKICKDLKESGFGF</sequence>
<dbReference type="Gene3D" id="1.20.1280.50">
    <property type="match status" value="1"/>
</dbReference>